<dbReference type="PANTHER" id="PTHR46696">
    <property type="entry name" value="P450, PUTATIVE (EUROFUNG)-RELATED"/>
    <property type="match status" value="1"/>
</dbReference>
<dbReference type="AlphaFoldDB" id="A0A4D4K0Q6"/>
<dbReference type="Proteomes" id="UP000299290">
    <property type="component" value="Unassembled WGS sequence"/>
</dbReference>
<dbReference type="GO" id="GO:0005506">
    <property type="term" value="F:iron ion binding"/>
    <property type="evidence" value="ECO:0007669"/>
    <property type="project" value="InterPro"/>
</dbReference>
<evidence type="ECO:0000256" key="1">
    <source>
        <dbReference type="ARBA" id="ARBA00010617"/>
    </source>
</evidence>
<comment type="caution">
    <text evidence="2">The sequence shown here is derived from an EMBL/GenBank/DDBJ whole genome shotgun (WGS) entry which is preliminary data.</text>
</comment>
<dbReference type="Gene3D" id="1.10.630.10">
    <property type="entry name" value="Cytochrome P450"/>
    <property type="match status" value="1"/>
</dbReference>
<protein>
    <submittedName>
        <fullName evidence="2">Uncharacterized protein</fullName>
    </submittedName>
</protein>
<dbReference type="GO" id="GO:0020037">
    <property type="term" value="F:heme binding"/>
    <property type="evidence" value="ECO:0007669"/>
    <property type="project" value="InterPro"/>
</dbReference>
<dbReference type="GO" id="GO:0004497">
    <property type="term" value="F:monooxygenase activity"/>
    <property type="evidence" value="ECO:0007669"/>
    <property type="project" value="InterPro"/>
</dbReference>
<sequence>MGGPETARIIAETAIEVLLDRVPDLTLAVAPDELRWADSFWYRCLESLPVTFSPTAVNAG</sequence>
<dbReference type="GO" id="GO:0016705">
    <property type="term" value="F:oxidoreductase activity, acting on paired donors, with incorporation or reduction of molecular oxygen"/>
    <property type="evidence" value="ECO:0007669"/>
    <property type="project" value="InterPro"/>
</dbReference>
<dbReference type="EMBL" id="BJHV01000001">
    <property type="protein sequence ID" value="GDY40276.1"/>
    <property type="molecule type" value="Genomic_DNA"/>
</dbReference>
<name>A0A4D4K0Q6_9ACTN</name>
<dbReference type="SUPFAM" id="SSF48264">
    <property type="entry name" value="Cytochrome P450"/>
    <property type="match status" value="1"/>
</dbReference>
<dbReference type="PANTHER" id="PTHR46696:SF1">
    <property type="entry name" value="CYTOCHROME P450 YJIB-RELATED"/>
    <property type="match status" value="1"/>
</dbReference>
<dbReference type="InterPro" id="IPR036396">
    <property type="entry name" value="Cyt_P450_sf"/>
</dbReference>
<organism evidence="2 3">
    <name type="scientific">Streptomyces antimycoticus</name>
    <dbReference type="NCBI Taxonomy" id="68175"/>
    <lineage>
        <taxon>Bacteria</taxon>
        <taxon>Bacillati</taxon>
        <taxon>Actinomycetota</taxon>
        <taxon>Actinomycetes</taxon>
        <taxon>Kitasatosporales</taxon>
        <taxon>Streptomycetaceae</taxon>
        <taxon>Streptomyces</taxon>
        <taxon>Streptomyces violaceusniger group</taxon>
    </lineage>
</organism>
<accession>A0A4D4K0Q6</accession>
<gene>
    <name evidence="2" type="ORF">SANT12839_011580</name>
</gene>
<reference evidence="2 3" key="1">
    <citation type="journal article" date="2020" name="Int. J. Syst. Evol. Microbiol.">
        <title>Reclassification of Streptomyces castelarensis and Streptomyces sporoclivatus as later heterotypic synonyms of Streptomyces antimycoticus.</title>
        <authorList>
            <person name="Komaki H."/>
            <person name="Tamura T."/>
        </authorList>
    </citation>
    <scope>NUCLEOTIDE SEQUENCE [LARGE SCALE GENOMIC DNA]</scope>
    <source>
        <strain evidence="2 3">NBRC 12839</strain>
    </source>
</reference>
<keyword evidence="3" id="KW-1185">Reference proteome</keyword>
<comment type="similarity">
    <text evidence="1">Belongs to the cytochrome P450 family.</text>
</comment>
<proteinExistence type="inferred from homology"/>
<evidence type="ECO:0000313" key="3">
    <source>
        <dbReference type="Proteomes" id="UP000299290"/>
    </source>
</evidence>
<evidence type="ECO:0000313" key="2">
    <source>
        <dbReference type="EMBL" id="GDY40276.1"/>
    </source>
</evidence>